<reference evidence="6 7" key="1">
    <citation type="submission" date="2016-03" db="EMBL/GenBank/DDBJ databases">
        <authorList>
            <person name="Ploux O."/>
        </authorList>
    </citation>
    <scope>NUCLEOTIDE SEQUENCE [LARGE SCALE GENOMIC DNA]</scope>
    <source>
        <strain evidence="6 7">UAMH 11012</strain>
    </source>
</reference>
<proteinExistence type="predicted"/>
<dbReference type="Gene3D" id="6.10.140.2220">
    <property type="match status" value="1"/>
</dbReference>
<evidence type="ECO:0000259" key="5">
    <source>
        <dbReference type="PROSITE" id="PS50865"/>
    </source>
</evidence>
<evidence type="ECO:0000256" key="2">
    <source>
        <dbReference type="ARBA" id="ARBA00022771"/>
    </source>
</evidence>
<keyword evidence="3" id="KW-0862">Zinc</keyword>
<gene>
    <name evidence="6" type="ORF">PAC_00735</name>
</gene>
<accession>A0A1L7WDK2</accession>
<evidence type="ECO:0000256" key="3">
    <source>
        <dbReference type="ARBA" id="ARBA00022833"/>
    </source>
</evidence>
<dbReference type="AlphaFoldDB" id="A0A1L7WDK2"/>
<dbReference type="PROSITE" id="PS50865">
    <property type="entry name" value="ZF_MYND_2"/>
    <property type="match status" value="1"/>
</dbReference>
<keyword evidence="1" id="KW-0479">Metal-binding</keyword>
<evidence type="ECO:0000313" key="6">
    <source>
        <dbReference type="EMBL" id="CZR50861.1"/>
    </source>
</evidence>
<dbReference type="PROSITE" id="PS01360">
    <property type="entry name" value="ZF_MYND_1"/>
    <property type="match status" value="1"/>
</dbReference>
<evidence type="ECO:0000256" key="1">
    <source>
        <dbReference type="ARBA" id="ARBA00022723"/>
    </source>
</evidence>
<keyword evidence="2 4" id="KW-0863">Zinc-finger</keyword>
<dbReference type="Pfam" id="PF01753">
    <property type="entry name" value="zf-MYND"/>
    <property type="match status" value="1"/>
</dbReference>
<protein>
    <recommendedName>
        <fullName evidence="5">MYND-type domain-containing protein</fullName>
    </recommendedName>
</protein>
<keyword evidence="7" id="KW-1185">Reference proteome</keyword>
<organism evidence="6 7">
    <name type="scientific">Phialocephala subalpina</name>
    <dbReference type="NCBI Taxonomy" id="576137"/>
    <lineage>
        <taxon>Eukaryota</taxon>
        <taxon>Fungi</taxon>
        <taxon>Dikarya</taxon>
        <taxon>Ascomycota</taxon>
        <taxon>Pezizomycotina</taxon>
        <taxon>Leotiomycetes</taxon>
        <taxon>Helotiales</taxon>
        <taxon>Mollisiaceae</taxon>
        <taxon>Phialocephala</taxon>
        <taxon>Phialocephala fortinii species complex</taxon>
    </lineage>
</organism>
<dbReference type="OrthoDB" id="432970at2759"/>
<sequence length="277" mass="31200">MAPPNFPNGMTLHSIGFAALRYPELPPNPPVPLNNQVGVLQHEPPAAQNHEVAQIASQYLQALLEYQTSDDPVLNDPSSPQYYFSTAICLLNFLNMNPDVCKRIATHPTLVNSVVEKMLAPDFPNNMKNVQRPMIGPFPPATFDDDFGSILQFLSTLLLYTDEMETRHPRINELIPKLRTWKQEYKHSRVKTISRAADRLVDQIQGMDRQMITMMRSMQEQNLVCGVASCRVTGASMTACGGCRVQRYCSKDHQKADWKHHKHICNKGLVDPAAETT</sequence>
<evidence type="ECO:0000256" key="4">
    <source>
        <dbReference type="PROSITE-ProRule" id="PRU00134"/>
    </source>
</evidence>
<dbReference type="InterPro" id="IPR002893">
    <property type="entry name" value="Znf_MYND"/>
</dbReference>
<name>A0A1L7WDK2_9HELO</name>
<feature type="domain" description="MYND-type" evidence="5">
    <location>
        <begin position="222"/>
        <end position="265"/>
    </location>
</feature>
<dbReference type="SUPFAM" id="SSF144232">
    <property type="entry name" value="HIT/MYND zinc finger-like"/>
    <property type="match status" value="1"/>
</dbReference>
<dbReference type="Proteomes" id="UP000184330">
    <property type="component" value="Unassembled WGS sequence"/>
</dbReference>
<evidence type="ECO:0000313" key="7">
    <source>
        <dbReference type="Proteomes" id="UP000184330"/>
    </source>
</evidence>
<dbReference type="GO" id="GO:0008270">
    <property type="term" value="F:zinc ion binding"/>
    <property type="evidence" value="ECO:0007669"/>
    <property type="project" value="UniProtKB-KW"/>
</dbReference>
<dbReference type="EMBL" id="FJOG01000001">
    <property type="protein sequence ID" value="CZR50861.1"/>
    <property type="molecule type" value="Genomic_DNA"/>
</dbReference>